<dbReference type="SMART" id="SM01043">
    <property type="entry name" value="BTAD"/>
    <property type="match status" value="1"/>
</dbReference>
<evidence type="ECO:0000256" key="4">
    <source>
        <dbReference type="SAM" id="MobiDB-lite"/>
    </source>
</evidence>
<dbReference type="InterPro" id="IPR058852">
    <property type="entry name" value="HTH_77"/>
</dbReference>
<feature type="domain" description="OmpR/PhoB-type" evidence="5">
    <location>
        <begin position="1"/>
        <end position="96"/>
    </location>
</feature>
<dbReference type="InterPro" id="IPR027417">
    <property type="entry name" value="P-loop_NTPase"/>
</dbReference>
<dbReference type="PRINTS" id="PR00364">
    <property type="entry name" value="DISEASERSIST"/>
</dbReference>
<proteinExistence type="inferred from homology"/>
<dbReference type="InterPro" id="IPR005158">
    <property type="entry name" value="BTAD"/>
</dbReference>
<evidence type="ECO:0000259" key="5">
    <source>
        <dbReference type="PROSITE" id="PS51755"/>
    </source>
</evidence>
<feature type="region of interest" description="Disordered" evidence="4">
    <location>
        <begin position="1051"/>
        <end position="1072"/>
    </location>
</feature>
<organism evidence="6 7">
    <name type="scientific">Actinomadura craniellae</name>
    <dbReference type="NCBI Taxonomy" id="2231787"/>
    <lineage>
        <taxon>Bacteria</taxon>
        <taxon>Bacillati</taxon>
        <taxon>Actinomycetota</taxon>
        <taxon>Actinomycetes</taxon>
        <taxon>Streptosporangiales</taxon>
        <taxon>Thermomonosporaceae</taxon>
        <taxon>Actinomadura</taxon>
    </lineage>
</organism>
<dbReference type="GO" id="GO:0006355">
    <property type="term" value="P:regulation of DNA-templated transcription"/>
    <property type="evidence" value="ECO:0007669"/>
    <property type="project" value="InterPro"/>
</dbReference>
<dbReference type="Gene3D" id="3.40.50.300">
    <property type="entry name" value="P-loop containing nucleotide triphosphate hydrolases"/>
    <property type="match status" value="1"/>
</dbReference>
<feature type="DNA-binding region" description="OmpR/PhoB-type" evidence="3">
    <location>
        <begin position="1"/>
        <end position="96"/>
    </location>
</feature>
<dbReference type="PANTHER" id="PTHR47691">
    <property type="entry name" value="REGULATOR-RELATED"/>
    <property type="match status" value="1"/>
</dbReference>
<keyword evidence="2 3" id="KW-0238">DNA-binding</keyword>
<dbReference type="GO" id="GO:0000160">
    <property type="term" value="P:phosphorelay signal transduction system"/>
    <property type="evidence" value="ECO:0007669"/>
    <property type="project" value="InterPro"/>
</dbReference>
<dbReference type="InterPro" id="IPR036388">
    <property type="entry name" value="WH-like_DNA-bd_sf"/>
</dbReference>
<dbReference type="InterPro" id="IPR011990">
    <property type="entry name" value="TPR-like_helical_dom_sf"/>
</dbReference>
<comment type="similarity">
    <text evidence="1">Belongs to the AfsR/DnrI/RedD regulatory family.</text>
</comment>
<dbReference type="GO" id="GO:0003677">
    <property type="term" value="F:DNA binding"/>
    <property type="evidence" value="ECO:0007669"/>
    <property type="project" value="UniProtKB-UniRule"/>
</dbReference>
<dbReference type="RefSeq" id="WP_111871755.1">
    <property type="nucleotide sequence ID" value="NZ_QLYX01000020.1"/>
</dbReference>
<accession>A0A365GWU7</accession>
<dbReference type="OrthoDB" id="3194665at2"/>
<keyword evidence="7" id="KW-1185">Reference proteome</keyword>
<dbReference type="InterPro" id="IPR016032">
    <property type="entry name" value="Sig_transdc_resp-reg_C-effctor"/>
</dbReference>
<protein>
    <submittedName>
        <fullName evidence="6">AfsR/SARP family transcriptional regulator</fullName>
    </submittedName>
</protein>
<gene>
    <name evidence="6" type="ORF">DPM19_31635</name>
</gene>
<evidence type="ECO:0000256" key="2">
    <source>
        <dbReference type="ARBA" id="ARBA00023125"/>
    </source>
</evidence>
<name>A0A365GWU7_9ACTN</name>
<dbReference type="SUPFAM" id="SSF46894">
    <property type="entry name" value="C-terminal effector domain of the bipartite response regulators"/>
    <property type="match status" value="1"/>
</dbReference>
<evidence type="ECO:0000256" key="3">
    <source>
        <dbReference type="PROSITE-ProRule" id="PRU01091"/>
    </source>
</evidence>
<dbReference type="Proteomes" id="UP000251891">
    <property type="component" value="Unassembled WGS sequence"/>
</dbReference>
<reference evidence="6 7" key="1">
    <citation type="submission" date="2018-06" db="EMBL/GenBank/DDBJ databases">
        <title>Actinomadura craniellae sp. nov. isolated from marine sponge Craniella sp.</title>
        <authorList>
            <person name="Li L."/>
            <person name="Xu Q.H."/>
            <person name="Lin H.W."/>
            <person name="Lu Y.H."/>
        </authorList>
    </citation>
    <scope>NUCLEOTIDE SEQUENCE [LARGE SCALE GENOMIC DNA]</scope>
    <source>
        <strain evidence="6 7">LHW63021</strain>
    </source>
</reference>
<comment type="caution">
    <text evidence="6">The sequence shown here is derived from an EMBL/GenBank/DDBJ whole genome shotgun (WGS) entry which is preliminary data.</text>
</comment>
<dbReference type="SMART" id="SM00862">
    <property type="entry name" value="Trans_reg_C"/>
    <property type="match status" value="1"/>
</dbReference>
<dbReference type="Gene3D" id="1.10.10.10">
    <property type="entry name" value="Winged helix-like DNA-binding domain superfamily/Winged helix DNA-binding domain"/>
    <property type="match status" value="1"/>
</dbReference>
<dbReference type="InterPro" id="IPR001867">
    <property type="entry name" value="OmpR/PhoB-type_DNA-bd"/>
</dbReference>
<dbReference type="SUPFAM" id="SSF52540">
    <property type="entry name" value="P-loop containing nucleoside triphosphate hydrolases"/>
    <property type="match status" value="1"/>
</dbReference>
<dbReference type="EMBL" id="QLYX01000020">
    <property type="protein sequence ID" value="RAY11299.1"/>
    <property type="molecule type" value="Genomic_DNA"/>
</dbReference>
<evidence type="ECO:0000256" key="1">
    <source>
        <dbReference type="ARBA" id="ARBA00005820"/>
    </source>
</evidence>
<dbReference type="CDD" id="cd15831">
    <property type="entry name" value="BTAD"/>
    <property type="match status" value="1"/>
</dbReference>
<sequence length="1072" mass="115667">MRFGLLGPLEVWTVDGRPVRVPELKVRALLADLLVHERRPLSVDRLIDDLWGEAVPGKPNAALRAKVSQLRRALEEAEPGGRDLVVFGSSGYLIRVEPDSLDTARFQRLVARAHAAGDARTRASLLSEALALWRGSALSDFADEEFARPTISRLEEQRLTALEAQAEARLELGEHSLLAGELTDLVNLHPLRERLRAAQMRALYRSGRQAEALESYQDLCGRLREDQGLDPGADLVALFQSILQQDPELAAVPAPGSRSNLPTPVSELIGRSQAVSSAVSLVRTSRLVTLTGPGGVGKTRLVVEVAAQLADSFPDGIWIVELAGRSPADSAAPDAVAEAVAEVMGLRDDALVRSAVTGGATDVLGRLAGALGGGRILLILDNCEHVVDGVAELAGLLLRAAPELRLLTTSQEALGVPGEQLWPVPPLDLPDSSTDPAVLLRSGAVQLFVRRASAAAPGFTLDRGNAAAVASICRRLDGIPLALELAATRVRALGVRELASRLDDRFQVLSAGTRGVPERQRTLRAMIDWSWKLLSDPERTVLRRLSVHVDGCALEAAEAVCSGDGVAPGEVLGLLAHLVDRSLVTVTDDEPPRYRLLESVAAYCAERLTEAGETDRLRDLHARFYTELAERGDPHLRGPAQREWLRRLDDETANLREALETVVRRGDAHLALRLVSAASWYWYLRGRLREGLRSMGAALTADGPAPAALRAKVTVWEAGFTLIARVTPADLVTDMVGRCEEIGDPGERARAQWFLATALFNRVEEHVGRELADRAMSAFRTLGDQWGAAAVLSLRTWHALMRADLAAVERDGERSLRAFREQGDPWGQVQATSPLATLAEVTGDYERAARLHREALRVAEDLGLWSEVSWHLSGLGRVAMLTGAHARSREFHERAMRIAAGRSDTFGEKYAELGLGLGARREGRLDEAEKHLRGVLDWLRSAEVDGAALVVAELGYVAELRGDARTAHLLQLRSFTAARDSRAPRESALALEGLAGAQALAGHAREAARLLGAAETLRNGVGAPLPPLERNDVDRATAAIRTELTDADLAAERAQGAAADPKALVESLTPPS</sequence>
<dbReference type="AlphaFoldDB" id="A0A365GWU7"/>
<dbReference type="Pfam" id="PF03704">
    <property type="entry name" value="BTAD"/>
    <property type="match status" value="1"/>
</dbReference>
<evidence type="ECO:0000313" key="6">
    <source>
        <dbReference type="EMBL" id="RAY11299.1"/>
    </source>
</evidence>
<dbReference type="Pfam" id="PF25872">
    <property type="entry name" value="HTH_77"/>
    <property type="match status" value="1"/>
</dbReference>
<dbReference type="Gene3D" id="1.25.40.10">
    <property type="entry name" value="Tetratricopeptide repeat domain"/>
    <property type="match status" value="2"/>
</dbReference>
<dbReference type="PANTHER" id="PTHR47691:SF3">
    <property type="entry name" value="HTH-TYPE TRANSCRIPTIONAL REGULATOR RV0890C-RELATED"/>
    <property type="match status" value="1"/>
</dbReference>
<evidence type="ECO:0000313" key="7">
    <source>
        <dbReference type="Proteomes" id="UP000251891"/>
    </source>
</evidence>
<dbReference type="SUPFAM" id="SSF48452">
    <property type="entry name" value="TPR-like"/>
    <property type="match status" value="2"/>
</dbReference>
<dbReference type="PROSITE" id="PS51755">
    <property type="entry name" value="OMPR_PHOB"/>
    <property type="match status" value="1"/>
</dbReference>